<dbReference type="NCBIfam" id="TIGR00277">
    <property type="entry name" value="HDIG"/>
    <property type="match status" value="1"/>
</dbReference>
<feature type="domain" description="HD-GYP" evidence="1">
    <location>
        <begin position="141"/>
        <end position="337"/>
    </location>
</feature>
<dbReference type="RefSeq" id="WP_064010906.1">
    <property type="nucleotide sequence ID" value="NZ_LUUG01000138.1"/>
</dbReference>
<evidence type="ECO:0000313" key="3">
    <source>
        <dbReference type="Proteomes" id="UP000078090"/>
    </source>
</evidence>
<dbReference type="CDD" id="cd00077">
    <property type="entry name" value="HDc"/>
    <property type="match status" value="1"/>
</dbReference>
<evidence type="ECO:0000313" key="2">
    <source>
        <dbReference type="EMBL" id="OAH96115.1"/>
    </source>
</evidence>
<reference evidence="2 3" key="1">
    <citation type="submission" date="2016-03" db="EMBL/GenBank/DDBJ databases">
        <authorList>
            <person name="Ploux O."/>
        </authorList>
    </citation>
    <scope>NUCLEOTIDE SEQUENCE [LARGE SCALE GENOMIC DNA]</scope>
    <source>
        <strain evidence="2 3">R-45363</strain>
    </source>
</reference>
<dbReference type="InterPro" id="IPR006675">
    <property type="entry name" value="HDIG_dom"/>
</dbReference>
<dbReference type="Pfam" id="PF11871">
    <property type="entry name" value="DUF3391"/>
    <property type="match status" value="1"/>
</dbReference>
<organism evidence="2 3">
    <name type="scientific">Methylomonas methanica</name>
    <dbReference type="NCBI Taxonomy" id="421"/>
    <lineage>
        <taxon>Bacteria</taxon>
        <taxon>Pseudomonadati</taxon>
        <taxon>Pseudomonadota</taxon>
        <taxon>Gammaproteobacteria</taxon>
        <taxon>Methylococcales</taxon>
        <taxon>Methylococcaceae</taxon>
        <taxon>Methylomonas</taxon>
    </lineage>
</organism>
<dbReference type="PANTHER" id="PTHR43155:SF2">
    <property type="entry name" value="CYCLIC DI-GMP PHOSPHODIESTERASE PA4108"/>
    <property type="match status" value="1"/>
</dbReference>
<proteinExistence type="predicted"/>
<accession>A0A177LRI4</accession>
<dbReference type="Proteomes" id="UP000078090">
    <property type="component" value="Unassembled WGS sequence"/>
</dbReference>
<dbReference type="OrthoDB" id="9764808at2"/>
<sequence>MIKKIDVADLKPKMFIHDINCPWIDHPFLRNSFFIESAQDIERIAAYGIRQVYIDTALGPDIPEAPTVHDINRQLDAHMQHLGRTLKRVQPPLVSVEKERVKAKQVCREANRIVHNVLQDCRLGKQVELEQVEPVVSGIIDSIFRNPDAIVSLLRIKQADKYTFQHSVAVGTLLISFCRALDIDRKLIEQVGLGGLLHDIGKMQVPNNILNKPGKLTESEFEIMKNHVRYGCQLLEKTPDISPVTLNVAAEHHECFDGSGYPLGLKGDEISLYGQMASVVDVYDALTSTRIYHTGIEPTEVLRKLLEWSDHHFNLTLVHQFIRSIGIYPVGTLVRLESGYLAVVVEQHHENLLHPRVRVVFNSRTRRYTPPADFDLSNPGCNDRIASFEVPAKCGIDPQRYI</sequence>
<protein>
    <submittedName>
        <fullName evidence="2">Phosphodiesterase</fullName>
    </submittedName>
</protein>
<dbReference type="InterPro" id="IPR003607">
    <property type="entry name" value="HD/PDEase_dom"/>
</dbReference>
<name>A0A177LRI4_METMH</name>
<dbReference type="AlphaFoldDB" id="A0A177LRI4"/>
<dbReference type="SUPFAM" id="SSF109604">
    <property type="entry name" value="HD-domain/PDEase-like"/>
    <property type="match status" value="1"/>
</dbReference>
<dbReference type="GO" id="GO:0008081">
    <property type="term" value="F:phosphoric diester hydrolase activity"/>
    <property type="evidence" value="ECO:0007669"/>
    <property type="project" value="UniProtKB-ARBA"/>
</dbReference>
<evidence type="ECO:0000259" key="1">
    <source>
        <dbReference type="PROSITE" id="PS51832"/>
    </source>
</evidence>
<dbReference type="PROSITE" id="PS51832">
    <property type="entry name" value="HD_GYP"/>
    <property type="match status" value="1"/>
</dbReference>
<dbReference type="PANTHER" id="PTHR43155">
    <property type="entry name" value="CYCLIC DI-GMP PHOSPHODIESTERASE PA4108-RELATED"/>
    <property type="match status" value="1"/>
</dbReference>
<comment type="caution">
    <text evidence="2">The sequence shown here is derived from an EMBL/GenBank/DDBJ whole genome shotgun (WGS) entry which is preliminary data.</text>
</comment>
<dbReference type="Pfam" id="PF13487">
    <property type="entry name" value="HD_5"/>
    <property type="match status" value="1"/>
</dbReference>
<gene>
    <name evidence="2" type="ORF">A1332_23310</name>
</gene>
<dbReference type="Gene3D" id="1.10.3210.10">
    <property type="entry name" value="Hypothetical protein af1432"/>
    <property type="match status" value="1"/>
</dbReference>
<dbReference type="EMBL" id="LUUG01000138">
    <property type="protein sequence ID" value="OAH96115.1"/>
    <property type="molecule type" value="Genomic_DNA"/>
</dbReference>
<dbReference type="SMART" id="SM00471">
    <property type="entry name" value="HDc"/>
    <property type="match status" value="1"/>
</dbReference>
<dbReference type="InterPro" id="IPR021812">
    <property type="entry name" value="DUF3391"/>
</dbReference>
<dbReference type="InterPro" id="IPR037522">
    <property type="entry name" value="HD_GYP_dom"/>
</dbReference>